<dbReference type="PANTHER" id="PTHR42765:SF1">
    <property type="entry name" value="ISOLEUCINE--TRNA LIGASE, MITOCHONDRIAL"/>
    <property type="match status" value="1"/>
</dbReference>
<evidence type="ECO:0000256" key="3">
    <source>
        <dbReference type="ARBA" id="ARBA00013165"/>
    </source>
</evidence>
<dbReference type="EnsemblFungi" id="MAPG_01710T0">
    <property type="protein sequence ID" value="MAPG_01710T0"/>
    <property type="gene ID" value="MAPG_01710"/>
</dbReference>
<evidence type="ECO:0000256" key="8">
    <source>
        <dbReference type="ARBA" id="ARBA00023146"/>
    </source>
</evidence>
<keyword evidence="6 12" id="KW-0067">ATP-binding</keyword>
<dbReference type="PRINTS" id="PR00984">
    <property type="entry name" value="TRNASYNTHILE"/>
</dbReference>
<dbReference type="OMA" id="HCWRCKT"/>
<dbReference type="InterPro" id="IPR013155">
    <property type="entry name" value="M/V/L/I-tRNA-synth_anticd-bd"/>
</dbReference>
<dbReference type="InterPro" id="IPR009008">
    <property type="entry name" value="Val/Leu/Ile-tRNA-synth_edit"/>
</dbReference>
<evidence type="ECO:0000256" key="6">
    <source>
        <dbReference type="ARBA" id="ARBA00022840"/>
    </source>
</evidence>
<evidence type="ECO:0000259" key="15">
    <source>
        <dbReference type="Pfam" id="PF08264"/>
    </source>
</evidence>
<dbReference type="SUPFAM" id="SSF47323">
    <property type="entry name" value="Anticodon-binding domain of a subclass of class I aminoacyl-tRNA synthetases"/>
    <property type="match status" value="1"/>
</dbReference>
<sequence length="1040" mass="115321">MGSSKWALSLQLPRTTFPVRPEPELRQRFIRKCADDLYRWQAVHRPANRPFVLHDGPPYANGQLHVGHALNKLLKDMILRVKVQQGYRVHYRPGWDCHGLPIELKALAGRQKTSNDGAQEPTALGQDMEPARIRKLARNLAKDTVLAQMREFRSFGVMADWNAHWTTMQPAYVAAQLRLFRRMAARGLIQRRHKPVYWSPSSRTALAEAELEYNENHQSTAAYVKLPVCDAGSGRLAGIDRLKLVIWTTTPWTLPANQAVAVHDDLTYMVVKLGEDALVIGEDALERITVACGLEEAPPEVLVSSIKGSELKDMTYTNRLQGADAKPQPVIHADFVSAESGSGLVHLAPGHGFDDYDVCTPLGLPTVSAIDDAGLFTEEVCRLFPDLPRSGGGADALKGGSKVVLQLLGDDVLHSHKHRHKYPYDWRTKQPIVVRATAQWFADVGSIKQPALDALALVRFFPAAGRTRLESFIKGRSEWCISRQRAWGVPIPALYDDATGEAIMTDAVIDHIIKTIEKRKVDSWWSDAPDEPAWIPEELRDGRVLRRGTDTMDVWFDSGSSWTQQTATSEPADVYLEGTDQHRGWFQSSLLTRVAVEEEGRSAEAPFRTLVTHGFTLDSKGKKMSKSLGNVISPTDVIEDRLLPPLKLNKKSKKPDVAREGQDAPVKQYDALGADALRLWAASADYTKDVVIGETALASVHSMLKKYRSILKMLLGSMEEPRPSLAWAESPYDAVDQMALMHLSDTMATVAKHYDSFEFYKGIAAINFWVSHHLSAVYLEAVKDKLYCDNIGDGAITPIFDGFCRMLAPVAPLLVEEAWDHAPLWLESKICHPARVLYDAPLVDPSLLTIDRSQLRAAQPAINAARTAINAASEQGRVNKKIGQSLQSDVTLLTADSRALDALHLLGEEQLARLFVVSALRIVDSSSSGGDAAPPPPPPRQWSFSEKDVATDRIPGWEFVAEARLEGSGAVVKAVVRHPVDHKCSRCWRYVAPEKDALCDRCDGIVRANEESDRRVMRQIEARAVSELVRHGLGGNDRGK</sequence>
<dbReference type="InterPro" id="IPR002300">
    <property type="entry name" value="aa-tRNA-synth_Ia"/>
</dbReference>
<dbReference type="EMBL" id="GL876966">
    <property type="protein sequence ID" value="KLU82639.1"/>
    <property type="molecule type" value="Genomic_DNA"/>
</dbReference>
<keyword evidence="4 12" id="KW-0436">Ligase</keyword>
<dbReference type="InterPro" id="IPR009080">
    <property type="entry name" value="tRNAsynth_Ia_anticodon-bd"/>
</dbReference>
<dbReference type="STRING" id="644358.A0A0C4DPE6"/>
<evidence type="ECO:0000256" key="11">
    <source>
        <dbReference type="ARBA" id="ARBA00068280"/>
    </source>
</evidence>
<evidence type="ECO:0000256" key="7">
    <source>
        <dbReference type="ARBA" id="ARBA00022917"/>
    </source>
</evidence>
<dbReference type="Gene3D" id="1.10.730.20">
    <property type="match status" value="1"/>
</dbReference>
<dbReference type="Gene3D" id="3.90.740.10">
    <property type="entry name" value="Valyl/Leucyl/Isoleucyl-tRNA synthetase, editing domain"/>
    <property type="match status" value="1"/>
</dbReference>
<evidence type="ECO:0000256" key="5">
    <source>
        <dbReference type="ARBA" id="ARBA00022741"/>
    </source>
</evidence>
<dbReference type="AlphaFoldDB" id="A0A0C4DPE6"/>
<dbReference type="InterPro" id="IPR001412">
    <property type="entry name" value="aa-tRNA-synth_I_CS"/>
</dbReference>
<dbReference type="Pfam" id="PF08264">
    <property type="entry name" value="Anticodon_1"/>
    <property type="match status" value="1"/>
</dbReference>
<proteinExistence type="inferred from homology"/>
<dbReference type="GO" id="GO:0000049">
    <property type="term" value="F:tRNA binding"/>
    <property type="evidence" value="ECO:0007669"/>
    <property type="project" value="InterPro"/>
</dbReference>
<dbReference type="InterPro" id="IPR050081">
    <property type="entry name" value="Ile-tRNA_ligase"/>
</dbReference>
<reference evidence="16" key="3">
    <citation type="submission" date="2011-03" db="EMBL/GenBank/DDBJ databases">
        <title>Annotation of Magnaporthe poae ATCC 64411.</title>
        <authorList>
            <person name="Ma L.-J."/>
            <person name="Dead R."/>
            <person name="Young S.K."/>
            <person name="Zeng Q."/>
            <person name="Gargeya S."/>
            <person name="Fitzgerald M."/>
            <person name="Haas B."/>
            <person name="Abouelleil A."/>
            <person name="Alvarado L."/>
            <person name="Arachchi H.M."/>
            <person name="Berlin A."/>
            <person name="Brown A."/>
            <person name="Chapman S.B."/>
            <person name="Chen Z."/>
            <person name="Dunbar C."/>
            <person name="Freedman E."/>
            <person name="Gearin G."/>
            <person name="Gellesch M."/>
            <person name="Goldberg J."/>
            <person name="Griggs A."/>
            <person name="Gujja S."/>
            <person name="Heiman D."/>
            <person name="Howarth C."/>
            <person name="Larson L."/>
            <person name="Lui A."/>
            <person name="MacDonald P.J.P."/>
            <person name="Mehta T."/>
            <person name="Montmayeur A."/>
            <person name="Murphy C."/>
            <person name="Neiman D."/>
            <person name="Pearson M."/>
            <person name="Priest M."/>
            <person name="Roberts A."/>
            <person name="Saif S."/>
            <person name="Shea T."/>
            <person name="Shenoy N."/>
            <person name="Sisk P."/>
            <person name="Stolte C."/>
            <person name="Sykes S."/>
            <person name="Yandava C."/>
            <person name="Wortman J."/>
            <person name="Nusbaum C."/>
            <person name="Birren B."/>
        </authorList>
    </citation>
    <scope>NUCLEOTIDE SEQUENCE</scope>
    <source>
        <strain evidence="16">ATCC 64411</strain>
    </source>
</reference>
<evidence type="ECO:0000256" key="2">
    <source>
        <dbReference type="ARBA" id="ARBA00005594"/>
    </source>
</evidence>
<dbReference type="EMBL" id="ADBL01000417">
    <property type="status" value="NOT_ANNOTATED_CDS"/>
    <property type="molecule type" value="Genomic_DNA"/>
</dbReference>
<feature type="domain" description="Methionyl/Valyl/Leucyl/Isoleucyl-tRNA synthetase anticodon-binding" evidence="15">
    <location>
        <begin position="736"/>
        <end position="889"/>
    </location>
</feature>
<dbReference type="GO" id="GO:0005739">
    <property type="term" value="C:mitochondrion"/>
    <property type="evidence" value="ECO:0007669"/>
    <property type="project" value="UniProtKB-SubCell"/>
</dbReference>
<keyword evidence="5 12" id="KW-0547">Nucleotide-binding</keyword>
<dbReference type="eggNOG" id="KOG0433">
    <property type="taxonomic scope" value="Eukaryota"/>
</dbReference>
<dbReference type="CDD" id="cd07960">
    <property type="entry name" value="Anticodon_Ia_Ile_BEm"/>
    <property type="match status" value="1"/>
</dbReference>
<dbReference type="NCBIfam" id="TIGR00392">
    <property type="entry name" value="ileS"/>
    <property type="match status" value="1"/>
</dbReference>
<evidence type="ECO:0000256" key="4">
    <source>
        <dbReference type="ARBA" id="ARBA00022598"/>
    </source>
</evidence>
<dbReference type="Proteomes" id="UP000011715">
    <property type="component" value="Unassembled WGS sequence"/>
</dbReference>
<evidence type="ECO:0000313" key="17">
    <source>
        <dbReference type="EnsemblFungi" id="MAPG_01710T0"/>
    </source>
</evidence>
<keyword evidence="18" id="KW-1185">Reference proteome</keyword>
<dbReference type="Gene3D" id="3.40.50.620">
    <property type="entry name" value="HUPs"/>
    <property type="match status" value="2"/>
</dbReference>
<dbReference type="GO" id="GO:0002161">
    <property type="term" value="F:aminoacyl-tRNA deacylase activity"/>
    <property type="evidence" value="ECO:0007669"/>
    <property type="project" value="InterPro"/>
</dbReference>
<keyword evidence="7 12" id="KW-0648">Protein biosynthesis</keyword>
<dbReference type="InterPro" id="IPR033708">
    <property type="entry name" value="Anticodon_Ile_BEm"/>
</dbReference>
<keyword evidence="8 12" id="KW-0030">Aminoacyl-tRNA synthetase</keyword>
<organism evidence="17 18">
    <name type="scientific">Magnaporthiopsis poae (strain ATCC 64411 / 73-15)</name>
    <name type="common">Kentucky bluegrass fungus</name>
    <name type="synonym">Magnaporthe poae</name>
    <dbReference type="NCBI Taxonomy" id="644358"/>
    <lineage>
        <taxon>Eukaryota</taxon>
        <taxon>Fungi</taxon>
        <taxon>Dikarya</taxon>
        <taxon>Ascomycota</taxon>
        <taxon>Pezizomycotina</taxon>
        <taxon>Sordariomycetes</taxon>
        <taxon>Sordariomycetidae</taxon>
        <taxon>Magnaporthales</taxon>
        <taxon>Magnaporthaceae</taxon>
        <taxon>Magnaporthiopsis</taxon>
    </lineage>
</organism>
<evidence type="ECO:0000256" key="1">
    <source>
        <dbReference type="ARBA" id="ARBA00004173"/>
    </source>
</evidence>
<dbReference type="GO" id="GO:0032543">
    <property type="term" value="P:mitochondrial translation"/>
    <property type="evidence" value="ECO:0007669"/>
    <property type="project" value="TreeGrafter"/>
</dbReference>
<comment type="similarity">
    <text evidence="2 12">Belongs to the class-I aminoacyl-tRNA synthetase family.</text>
</comment>
<accession>A0A0C4DPE6</accession>
<evidence type="ECO:0000256" key="13">
    <source>
        <dbReference type="SAM" id="MobiDB-lite"/>
    </source>
</evidence>
<dbReference type="SUPFAM" id="SSF52374">
    <property type="entry name" value="Nucleotidylyl transferase"/>
    <property type="match status" value="1"/>
</dbReference>
<dbReference type="GO" id="GO:0006428">
    <property type="term" value="P:isoleucyl-tRNA aminoacylation"/>
    <property type="evidence" value="ECO:0007669"/>
    <property type="project" value="InterPro"/>
</dbReference>
<reference evidence="17" key="4">
    <citation type="journal article" date="2015" name="G3 (Bethesda)">
        <title>Genome sequences of three phytopathogenic species of the Magnaporthaceae family of fungi.</title>
        <authorList>
            <person name="Okagaki L.H."/>
            <person name="Nunes C.C."/>
            <person name="Sailsbery J."/>
            <person name="Clay B."/>
            <person name="Brown D."/>
            <person name="John T."/>
            <person name="Oh Y."/>
            <person name="Young N."/>
            <person name="Fitzgerald M."/>
            <person name="Haas B.J."/>
            <person name="Zeng Q."/>
            <person name="Young S."/>
            <person name="Adiconis X."/>
            <person name="Fan L."/>
            <person name="Levin J.Z."/>
            <person name="Mitchell T.K."/>
            <person name="Okubara P.A."/>
            <person name="Farman M.L."/>
            <person name="Kohn L.M."/>
            <person name="Birren B."/>
            <person name="Ma L.-J."/>
            <person name="Dean R.A."/>
        </authorList>
    </citation>
    <scope>NUCLEOTIDE SEQUENCE</scope>
    <source>
        <strain evidence="17">ATCC 64411 / 73-15</strain>
    </source>
</reference>
<comment type="catalytic activity">
    <reaction evidence="10">
        <text>tRNA(Ile) + L-isoleucine + ATP = L-isoleucyl-tRNA(Ile) + AMP + diphosphate</text>
        <dbReference type="Rhea" id="RHEA:11060"/>
        <dbReference type="Rhea" id="RHEA-COMP:9666"/>
        <dbReference type="Rhea" id="RHEA-COMP:9695"/>
        <dbReference type="ChEBI" id="CHEBI:30616"/>
        <dbReference type="ChEBI" id="CHEBI:33019"/>
        <dbReference type="ChEBI" id="CHEBI:58045"/>
        <dbReference type="ChEBI" id="CHEBI:78442"/>
        <dbReference type="ChEBI" id="CHEBI:78528"/>
        <dbReference type="ChEBI" id="CHEBI:456215"/>
        <dbReference type="EC" id="6.1.1.5"/>
    </reaction>
</comment>
<comment type="subcellular location">
    <subcellularLocation>
        <location evidence="1">Mitochondrion</location>
    </subcellularLocation>
</comment>
<dbReference type="EC" id="6.1.1.5" evidence="3"/>
<dbReference type="SUPFAM" id="SSF50677">
    <property type="entry name" value="ValRS/IleRS/LeuRS editing domain"/>
    <property type="match status" value="1"/>
</dbReference>
<dbReference type="Pfam" id="PF00133">
    <property type="entry name" value="tRNA-synt_1"/>
    <property type="match status" value="1"/>
</dbReference>
<evidence type="ECO:0000313" key="16">
    <source>
        <dbReference type="EMBL" id="KLU82639.1"/>
    </source>
</evidence>
<dbReference type="VEuPathDB" id="FungiDB:MAPG_01710"/>
<dbReference type="PANTHER" id="PTHR42765">
    <property type="entry name" value="SOLEUCYL-TRNA SYNTHETASE"/>
    <property type="match status" value="1"/>
</dbReference>
<evidence type="ECO:0000256" key="12">
    <source>
        <dbReference type="RuleBase" id="RU363035"/>
    </source>
</evidence>
<evidence type="ECO:0000313" key="18">
    <source>
        <dbReference type="Proteomes" id="UP000011715"/>
    </source>
</evidence>
<feature type="domain" description="Aminoacyl-tRNA synthetase class Ia" evidence="14">
    <location>
        <begin position="35"/>
        <end position="691"/>
    </location>
</feature>
<dbReference type="InterPro" id="IPR002301">
    <property type="entry name" value="Ile-tRNA-ligase"/>
</dbReference>
<reference evidence="18" key="1">
    <citation type="submission" date="2010-05" db="EMBL/GenBank/DDBJ databases">
        <title>The genome sequence of Magnaporthe poae strain ATCC 64411.</title>
        <authorList>
            <person name="Ma L.-J."/>
            <person name="Dead R."/>
            <person name="Young S."/>
            <person name="Zeng Q."/>
            <person name="Koehrsen M."/>
            <person name="Alvarado L."/>
            <person name="Berlin A."/>
            <person name="Chapman S.B."/>
            <person name="Chen Z."/>
            <person name="Freedman E."/>
            <person name="Gellesch M."/>
            <person name="Goldberg J."/>
            <person name="Griggs A."/>
            <person name="Gujja S."/>
            <person name="Heilman E.R."/>
            <person name="Heiman D."/>
            <person name="Hepburn T."/>
            <person name="Howarth C."/>
            <person name="Jen D."/>
            <person name="Larson L."/>
            <person name="Mehta T."/>
            <person name="Neiman D."/>
            <person name="Pearson M."/>
            <person name="Roberts A."/>
            <person name="Saif S."/>
            <person name="Shea T."/>
            <person name="Shenoy N."/>
            <person name="Sisk P."/>
            <person name="Stolte C."/>
            <person name="Sykes S."/>
            <person name="Walk T."/>
            <person name="White J."/>
            <person name="Yandava C."/>
            <person name="Haas B."/>
            <person name="Nusbaum C."/>
            <person name="Birren B."/>
        </authorList>
    </citation>
    <scope>NUCLEOTIDE SEQUENCE [LARGE SCALE GENOMIC DNA]</scope>
    <source>
        <strain evidence="18">ATCC 64411 / 73-15</strain>
    </source>
</reference>
<reference evidence="16" key="2">
    <citation type="submission" date="2010-05" db="EMBL/GenBank/DDBJ databases">
        <title>The Genome Sequence of Magnaporthe poae strain ATCC 64411.</title>
        <authorList>
            <consortium name="The Broad Institute Genome Sequencing Platform"/>
            <consortium name="Broad Institute Genome Sequencing Center for Infectious Disease"/>
            <person name="Ma L.-J."/>
            <person name="Dead R."/>
            <person name="Young S."/>
            <person name="Zeng Q."/>
            <person name="Koehrsen M."/>
            <person name="Alvarado L."/>
            <person name="Berlin A."/>
            <person name="Chapman S.B."/>
            <person name="Chen Z."/>
            <person name="Freedman E."/>
            <person name="Gellesch M."/>
            <person name="Goldberg J."/>
            <person name="Griggs A."/>
            <person name="Gujja S."/>
            <person name="Heilman E.R."/>
            <person name="Heiman D."/>
            <person name="Hepburn T."/>
            <person name="Howarth C."/>
            <person name="Jen D."/>
            <person name="Larson L."/>
            <person name="Mehta T."/>
            <person name="Neiman D."/>
            <person name="Pearson M."/>
            <person name="Roberts A."/>
            <person name="Saif S."/>
            <person name="Shea T."/>
            <person name="Shenoy N."/>
            <person name="Sisk P."/>
            <person name="Stolte C."/>
            <person name="Sykes S."/>
            <person name="Walk T."/>
            <person name="White J."/>
            <person name="Yandava C."/>
            <person name="Haas B."/>
            <person name="Nusbaum C."/>
            <person name="Birren B."/>
        </authorList>
    </citation>
    <scope>NUCLEOTIDE SEQUENCE</scope>
    <source>
        <strain evidence="16">ATCC 64411</strain>
    </source>
</reference>
<protein>
    <recommendedName>
        <fullName evidence="11">Isoleucine--tRNA ligase, mitochondrial</fullName>
        <ecNumber evidence="3">6.1.1.5</ecNumber>
    </recommendedName>
    <alternativeName>
        <fullName evidence="9">Isoleucyl-tRNA synthetase</fullName>
    </alternativeName>
</protein>
<gene>
    <name evidence="16" type="ORF">MAPG_01710</name>
</gene>
<evidence type="ECO:0000259" key="14">
    <source>
        <dbReference type="Pfam" id="PF00133"/>
    </source>
</evidence>
<feature type="region of interest" description="Disordered" evidence="13">
    <location>
        <begin position="925"/>
        <end position="944"/>
    </location>
</feature>
<dbReference type="OrthoDB" id="10264412at2759"/>
<reference evidence="17" key="5">
    <citation type="submission" date="2015-06" db="UniProtKB">
        <authorList>
            <consortium name="EnsemblFungi"/>
        </authorList>
    </citation>
    <scope>IDENTIFICATION</scope>
    <source>
        <strain evidence="17">ATCC 64411</strain>
    </source>
</reference>
<name>A0A0C4DPE6_MAGP6</name>
<dbReference type="GO" id="GO:0004822">
    <property type="term" value="F:isoleucine-tRNA ligase activity"/>
    <property type="evidence" value="ECO:0007669"/>
    <property type="project" value="UniProtKB-EC"/>
</dbReference>
<dbReference type="FunFam" id="3.40.50.620:FF:000111">
    <property type="entry name" value="Mitochondrial isoleucyl-tRNA synthetase"/>
    <property type="match status" value="1"/>
</dbReference>
<evidence type="ECO:0000256" key="10">
    <source>
        <dbReference type="ARBA" id="ARBA00048359"/>
    </source>
</evidence>
<dbReference type="PROSITE" id="PS00178">
    <property type="entry name" value="AA_TRNA_LIGASE_I"/>
    <property type="match status" value="1"/>
</dbReference>
<dbReference type="InterPro" id="IPR014729">
    <property type="entry name" value="Rossmann-like_a/b/a_fold"/>
</dbReference>
<dbReference type="GO" id="GO:0005524">
    <property type="term" value="F:ATP binding"/>
    <property type="evidence" value="ECO:0007669"/>
    <property type="project" value="UniProtKB-KW"/>
</dbReference>
<evidence type="ECO:0000256" key="9">
    <source>
        <dbReference type="ARBA" id="ARBA00032665"/>
    </source>
</evidence>